<dbReference type="Gene3D" id="2.60.40.4070">
    <property type="match status" value="1"/>
</dbReference>
<gene>
    <name evidence="1" type="ORF">KC729_20375</name>
</gene>
<comment type="caution">
    <text evidence="1">The sequence shown here is derived from an EMBL/GenBank/DDBJ whole genome shotgun (WGS) entry which is preliminary data.</text>
</comment>
<evidence type="ECO:0000313" key="1">
    <source>
        <dbReference type="EMBL" id="MCA9730051.1"/>
    </source>
</evidence>
<dbReference type="AlphaFoldDB" id="A0A956M2M2"/>
<dbReference type="Proteomes" id="UP000697710">
    <property type="component" value="Unassembled WGS sequence"/>
</dbReference>
<proteinExistence type="predicted"/>
<feature type="non-terminal residue" evidence="1">
    <location>
        <position position="1"/>
    </location>
</feature>
<evidence type="ECO:0008006" key="3">
    <source>
        <dbReference type="Google" id="ProtNLM"/>
    </source>
</evidence>
<dbReference type="EMBL" id="JAGQHR010000964">
    <property type="protein sequence ID" value="MCA9730051.1"/>
    <property type="molecule type" value="Genomic_DNA"/>
</dbReference>
<name>A0A956M2M2_UNCEI</name>
<reference evidence="1" key="2">
    <citation type="journal article" date="2021" name="Microbiome">
        <title>Successional dynamics and alternative stable states in a saline activated sludge microbial community over 9 years.</title>
        <authorList>
            <person name="Wang Y."/>
            <person name="Ye J."/>
            <person name="Ju F."/>
            <person name="Liu L."/>
            <person name="Boyd J.A."/>
            <person name="Deng Y."/>
            <person name="Parks D.H."/>
            <person name="Jiang X."/>
            <person name="Yin X."/>
            <person name="Woodcroft B.J."/>
            <person name="Tyson G.W."/>
            <person name="Hugenholtz P."/>
            <person name="Polz M.F."/>
            <person name="Zhang T."/>
        </authorList>
    </citation>
    <scope>NUCLEOTIDE SEQUENCE</scope>
    <source>
        <strain evidence="1">HKST-UBA01</strain>
    </source>
</reference>
<evidence type="ECO:0000313" key="2">
    <source>
        <dbReference type="Proteomes" id="UP000697710"/>
    </source>
</evidence>
<protein>
    <recommendedName>
        <fullName evidence="3">T9SS type A sorting domain-containing protein</fullName>
    </recommendedName>
</protein>
<sequence length="210" mass="22293">VLSLESVQEGSLMTDACPNNFTNLVFTDSTATYSHVLLCGGVSLDGPGVLSTWRFHANAPGTTVVDLVSNPDRTFFDDGIFITPAHPTDPRQVYLFDATVTVGTSAGIGDGDPPLVDGVHVRVIPNPVRDRAALHLQAPSSAAPGPVAIEIVDTGGRRVAGWTWDSIPSTEIRVAWDATDRSGRPLPAGAYFYVARVDGQTARGKIQIVR</sequence>
<reference evidence="1" key="1">
    <citation type="submission" date="2020-04" db="EMBL/GenBank/DDBJ databases">
        <authorList>
            <person name="Zhang T."/>
        </authorList>
    </citation>
    <scope>NUCLEOTIDE SEQUENCE</scope>
    <source>
        <strain evidence="1">HKST-UBA01</strain>
    </source>
</reference>
<accession>A0A956M2M2</accession>
<organism evidence="1 2">
    <name type="scientific">Eiseniibacteriota bacterium</name>
    <dbReference type="NCBI Taxonomy" id="2212470"/>
    <lineage>
        <taxon>Bacteria</taxon>
        <taxon>Candidatus Eiseniibacteriota</taxon>
    </lineage>
</organism>